<keyword evidence="2" id="KW-1185">Reference proteome</keyword>
<comment type="caution">
    <text evidence="1">The sequence shown here is derived from an EMBL/GenBank/DDBJ whole genome shotgun (WGS) entry which is preliminary data.</text>
</comment>
<evidence type="ECO:0000313" key="1">
    <source>
        <dbReference type="EMBL" id="KAF6378901.1"/>
    </source>
</evidence>
<protein>
    <submittedName>
        <fullName evidence="1">Uncharacterized protein</fullName>
    </submittedName>
</protein>
<dbReference type="Proteomes" id="UP000527355">
    <property type="component" value="Unassembled WGS sequence"/>
</dbReference>
<gene>
    <name evidence="1" type="ORF">mMyoMyo1_009790</name>
</gene>
<accession>A0A7J7ZXP9</accession>
<organism evidence="1 2">
    <name type="scientific">Myotis myotis</name>
    <name type="common">Greater mouse-eared bat</name>
    <name type="synonym">Vespertilio myotis</name>
    <dbReference type="NCBI Taxonomy" id="51298"/>
    <lineage>
        <taxon>Eukaryota</taxon>
        <taxon>Metazoa</taxon>
        <taxon>Chordata</taxon>
        <taxon>Craniata</taxon>
        <taxon>Vertebrata</taxon>
        <taxon>Euteleostomi</taxon>
        <taxon>Mammalia</taxon>
        <taxon>Eutheria</taxon>
        <taxon>Laurasiatheria</taxon>
        <taxon>Chiroptera</taxon>
        <taxon>Yangochiroptera</taxon>
        <taxon>Vespertilionidae</taxon>
        <taxon>Myotis</taxon>
    </lineage>
</organism>
<proteinExistence type="predicted"/>
<sequence>MSLRAPNSPHLAVLSWVSVGTHRRGCVRGHGQCLLQFVCVSPYMLGNILNLTSLYVSLDYFLVLKRWLSPGWFGSVDRALACGLKGPRFDSGQGHVPGLRALSPLGGMQEAADDLSLPLLSSLKSIKKKYIFKKRWLNLLMTGNP</sequence>
<reference evidence="1 2" key="1">
    <citation type="journal article" date="2020" name="Nature">
        <title>Six reference-quality genomes reveal evolution of bat adaptations.</title>
        <authorList>
            <person name="Jebb D."/>
            <person name="Huang Z."/>
            <person name="Pippel M."/>
            <person name="Hughes G.M."/>
            <person name="Lavrichenko K."/>
            <person name="Devanna P."/>
            <person name="Winkler S."/>
            <person name="Jermiin L.S."/>
            <person name="Skirmuntt E.C."/>
            <person name="Katzourakis A."/>
            <person name="Burkitt-Gray L."/>
            <person name="Ray D.A."/>
            <person name="Sullivan K.A.M."/>
            <person name="Roscito J.G."/>
            <person name="Kirilenko B.M."/>
            <person name="Davalos L.M."/>
            <person name="Corthals A.P."/>
            <person name="Power M.L."/>
            <person name="Jones G."/>
            <person name="Ransome R.D."/>
            <person name="Dechmann D.K.N."/>
            <person name="Locatelli A.G."/>
            <person name="Puechmaille S.J."/>
            <person name="Fedrigo O."/>
            <person name="Jarvis E.D."/>
            <person name="Hiller M."/>
            <person name="Vernes S.C."/>
            <person name="Myers E.W."/>
            <person name="Teeling E.C."/>
        </authorList>
    </citation>
    <scope>NUCLEOTIDE SEQUENCE [LARGE SCALE GENOMIC DNA]</scope>
    <source>
        <strain evidence="1">MMyoMyo1</strain>
        <tissue evidence="1">Flight muscle</tissue>
    </source>
</reference>
<name>A0A7J7ZXP9_MYOMY</name>
<evidence type="ECO:0000313" key="2">
    <source>
        <dbReference type="Proteomes" id="UP000527355"/>
    </source>
</evidence>
<dbReference type="AlphaFoldDB" id="A0A7J7ZXP9"/>
<dbReference type="EMBL" id="JABWUV010000002">
    <property type="protein sequence ID" value="KAF6378901.1"/>
    <property type="molecule type" value="Genomic_DNA"/>
</dbReference>